<dbReference type="InterPro" id="IPR036873">
    <property type="entry name" value="Rhodanese-like_dom_sf"/>
</dbReference>
<dbReference type="Gene3D" id="3.40.250.10">
    <property type="entry name" value="Rhodanese-like domain"/>
    <property type="match status" value="1"/>
</dbReference>
<organism evidence="2 3">
    <name type="scientific">Winogradskyella litorisediminis</name>
    <dbReference type="NCBI Taxonomy" id="1156618"/>
    <lineage>
        <taxon>Bacteria</taxon>
        <taxon>Pseudomonadati</taxon>
        <taxon>Bacteroidota</taxon>
        <taxon>Flavobacteriia</taxon>
        <taxon>Flavobacteriales</taxon>
        <taxon>Flavobacteriaceae</taxon>
        <taxon>Winogradskyella</taxon>
    </lineage>
</organism>
<dbReference type="CDD" id="cd00158">
    <property type="entry name" value="RHOD"/>
    <property type="match status" value="1"/>
</dbReference>
<proteinExistence type="predicted"/>
<evidence type="ECO:0000313" key="2">
    <source>
        <dbReference type="EMBL" id="MFD1063120.1"/>
    </source>
</evidence>
<evidence type="ECO:0000259" key="1">
    <source>
        <dbReference type="PROSITE" id="PS50206"/>
    </source>
</evidence>
<dbReference type="RefSeq" id="WP_386129591.1">
    <property type="nucleotide sequence ID" value="NZ_JBHTJL010000009.1"/>
</dbReference>
<protein>
    <submittedName>
        <fullName evidence="2">Rhodanese-like domain-containing protein</fullName>
    </submittedName>
</protein>
<sequence>MTIASGFIWHSFLKQDPNAVVLYVRSQEENEGNLRFGAIEAPLLDEIEFSHYLHHLDKTKHYYIYSKTGIKGELACRLMEEAGFNETMNLDGGLVNYKV</sequence>
<keyword evidence="3" id="KW-1185">Reference proteome</keyword>
<reference evidence="3" key="1">
    <citation type="journal article" date="2019" name="Int. J. Syst. Evol. Microbiol.">
        <title>The Global Catalogue of Microorganisms (GCM) 10K type strain sequencing project: providing services to taxonomists for standard genome sequencing and annotation.</title>
        <authorList>
            <consortium name="The Broad Institute Genomics Platform"/>
            <consortium name="The Broad Institute Genome Sequencing Center for Infectious Disease"/>
            <person name="Wu L."/>
            <person name="Ma J."/>
        </authorList>
    </citation>
    <scope>NUCLEOTIDE SEQUENCE [LARGE SCALE GENOMIC DNA]</scope>
    <source>
        <strain evidence="3">CCUG 62215</strain>
    </source>
</reference>
<accession>A0ABW3N936</accession>
<dbReference type="SUPFAM" id="SSF52821">
    <property type="entry name" value="Rhodanese/Cell cycle control phosphatase"/>
    <property type="match status" value="1"/>
</dbReference>
<evidence type="ECO:0000313" key="3">
    <source>
        <dbReference type="Proteomes" id="UP001597013"/>
    </source>
</evidence>
<feature type="domain" description="Rhodanese" evidence="1">
    <location>
        <begin position="33"/>
        <end position="99"/>
    </location>
</feature>
<dbReference type="Proteomes" id="UP001597013">
    <property type="component" value="Unassembled WGS sequence"/>
</dbReference>
<comment type="caution">
    <text evidence="2">The sequence shown here is derived from an EMBL/GenBank/DDBJ whole genome shotgun (WGS) entry which is preliminary data.</text>
</comment>
<dbReference type="EMBL" id="JBHTJL010000009">
    <property type="protein sequence ID" value="MFD1063120.1"/>
    <property type="molecule type" value="Genomic_DNA"/>
</dbReference>
<gene>
    <name evidence="2" type="ORF">ACFQ1Q_07665</name>
</gene>
<dbReference type="PROSITE" id="PS50206">
    <property type="entry name" value="RHODANESE_3"/>
    <property type="match status" value="1"/>
</dbReference>
<dbReference type="InterPro" id="IPR001763">
    <property type="entry name" value="Rhodanese-like_dom"/>
</dbReference>
<dbReference type="Pfam" id="PF00581">
    <property type="entry name" value="Rhodanese"/>
    <property type="match status" value="1"/>
</dbReference>
<name>A0ABW3N936_9FLAO</name>